<sequence>MGQSLTALAVQESGIPGIKYLRAEYSDGSRRYVRFREEASVYTDRDALEVNPAFCRPHNMHPSHCGSFLSPELSKRFVMDRGAPCRSLTFRPGSVIDDPSPVPGDVAEYVTDGTLCRFVNVDYLYSDSDLARCCMSDNRSECPTVLNNGYETDHCDDIMSARCPGDPGSPNCLLWLSKKREVALTTYSGICSENLDQSYCSDFVDYTRPDFFSYSDAAIIRYCSEHRHDPRCWCVVTPGTNMPELELALGPKVCWLHECTDRTRDRKYLLFSQDVQRKYCKYVGCRIDVETLKLINSTADLIAACRGAGAGDAVEEGESDGAIDTQEEFIGWLPIPMAMICMFVLFYFLCIYNRDLVNSNRINVRRG</sequence>
<gene>
    <name evidence="3" type="ORF">EKPV-NSW-ORF138</name>
</gene>
<feature type="transmembrane region" description="Helical" evidence="1">
    <location>
        <begin position="329"/>
        <end position="352"/>
    </location>
</feature>
<dbReference type="InterPro" id="IPR004251">
    <property type="entry name" value="Pox_virus_G9/A16"/>
</dbReference>
<organism evidence="2 5">
    <name type="scientific">Eastern grey kangaroopox virus</name>
    <dbReference type="NCBI Taxonomy" id="2042482"/>
    <lineage>
        <taxon>Viruses</taxon>
        <taxon>Varidnaviria</taxon>
        <taxon>Bamfordvirae</taxon>
        <taxon>Nucleocytoviricota</taxon>
        <taxon>Pokkesviricetes</taxon>
        <taxon>Chitovirales</taxon>
        <taxon>Poxviridae</taxon>
        <taxon>Chordopoxvirinae</taxon>
        <taxon>Macropopoxvirus</taxon>
        <taxon>Macropopoxvirus mgiganteuspox</taxon>
        <taxon>Eastern kangaroopox virus</taxon>
    </lineage>
</organism>
<dbReference type="Proteomes" id="UP000318205">
    <property type="component" value="Segment"/>
</dbReference>
<evidence type="ECO:0000313" key="4">
    <source>
        <dbReference type="Proteomes" id="UP000318014"/>
    </source>
</evidence>
<dbReference type="EMBL" id="MF467281">
    <property type="protein sequence ID" value="ATI21218.1"/>
    <property type="molecule type" value="Genomic_DNA"/>
</dbReference>
<reference evidence="3" key="3">
    <citation type="submission" date="2018-08" db="EMBL/GenBank/DDBJ databases">
        <authorList>
            <person name="Ferrada E.E."/>
            <person name="Latorre B.A."/>
        </authorList>
    </citation>
    <scope>NUCLEOTIDE SEQUENCE</scope>
    <source>
        <strain evidence="3">NSW</strain>
    </source>
</reference>
<evidence type="ECO:0000313" key="3">
    <source>
        <dbReference type="EMBL" id="ATX75124.1"/>
    </source>
</evidence>
<accession>A0A2C9DT85</accession>
<reference evidence="2 5" key="2">
    <citation type="journal article" date="2017" name="Virus Res.">
        <title>Complete genomic characterisation of two novel poxviruses (WKPV and EKPV) from western and eastern grey kangaroos.</title>
        <authorList>
            <person name="Bennett M."/>
            <person name="Tu S.L."/>
            <person name="Upton C."/>
            <person name="McArtor C."/>
            <person name="Gillett A."/>
            <person name="Laird T."/>
            <person name="O'Dea M."/>
        </authorList>
    </citation>
    <scope>NUCLEOTIDE SEQUENCE [LARGE SCALE GENOMIC DNA]</scope>
    <source>
        <strain evidence="2">Sunshine Coast</strain>
    </source>
</reference>
<evidence type="ECO:0000256" key="1">
    <source>
        <dbReference type="SAM" id="Phobius"/>
    </source>
</evidence>
<evidence type="ECO:0000313" key="2">
    <source>
        <dbReference type="EMBL" id="ATI21218.1"/>
    </source>
</evidence>
<keyword evidence="5" id="KW-1185">Reference proteome</keyword>
<keyword evidence="1" id="KW-1133">Transmembrane helix</keyword>
<keyword evidence="1" id="KW-0472">Membrane</keyword>
<name>A0A2C9DT85_9POXV</name>
<proteinExistence type="predicted"/>
<dbReference type="Proteomes" id="UP000318014">
    <property type="component" value="Genome"/>
</dbReference>
<dbReference type="EMBL" id="MF661791">
    <property type="protein sequence ID" value="ATX75124.1"/>
    <property type="molecule type" value="Genomic_DNA"/>
</dbReference>
<protein>
    <submittedName>
        <fullName evidence="2 3">Myristylated protein</fullName>
    </submittedName>
</protein>
<evidence type="ECO:0000313" key="5">
    <source>
        <dbReference type="Proteomes" id="UP000318205"/>
    </source>
</evidence>
<dbReference type="Pfam" id="PF03003">
    <property type="entry name" value="Pox_G9-A16"/>
    <property type="match status" value="1"/>
</dbReference>
<reference evidence="3 4" key="1">
    <citation type="journal article" date="2017" name="Sci. Rep.">
        <title>Molecular and microscopic characterization of a novel Eastern grey kangaroopox virus genome directly from a clinical sample.</title>
        <authorList>
            <person name="Sarker S."/>
            <person name="Roberts H.K."/>
            <person name="Tidd N."/>
            <person name="Ault S."/>
            <person name="Ladmore G."/>
            <person name="Peters A."/>
            <person name="Forwood J.K."/>
            <person name="Helbig K."/>
            <person name="Raidal S.R."/>
        </authorList>
    </citation>
    <scope>NUCLEOTIDE SEQUENCE [LARGE SCALE GENOMIC DNA]</scope>
    <source>
        <strain evidence="3 4">NSW</strain>
    </source>
</reference>
<keyword evidence="1" id="KW-0812">Transmembrane</keyword>